<dbReference type="Proteomes" id="UP000295554">
    <property type="component" value="Unassembled WGS sequence"/>
</dbReference>
<comment type="caution">
    <text evidence="1">The sequence shown here is derived from an EMBL/GenBank/DDBJ whole genome shotgun (WGS) entry which is preliminary data.</text>
</comment>
<dbReference type="EMBL" id="SMSE01000003">
    <property type="protein sequence ID" value="TDG12847.1"/>
    <property type="molecule type" value="Genomic_DNA"/>
</dbReference>
<proteinExistence type="predicted"/>
<evidence type="ECO:0000313" key="1">
    <source>
        <dbReference type="EMBL" id="TDG12847.1"/>
    </source>
</evidence>
<dbReference type="SUPFAM" id="SSF69118">
    <property type="entry name" value="AhpD-like"/>
    <property type="match status" value="1"/>
</dbReference>
<dbReference type="OrthoDB" id="9801997at2"/>
<evidence type="ECO:0008006" key="3">
    <source>
        <dbReference type="Google" id="ProtNLM"/>
    </source>
</evidence>
<dbReference type="Gene3D" id="1.20.1290.10">
    <property type="entry name" value="AhpD-like"/>
    <property type="match status" value="1"/>
</dbReference>
<accession>A0A4R5LQK4</accession>
<organism evidence="1 2">
    <name type="scientific">Seongchinamella unica</name>
    <dbReference type="NCBI Taxonomy" id="2547392"/>
    <lineage>
        <taxon>Bacteria</taxon>
        <taxon>Pseudomonadati</taxon>
        <taxon>Pseudomonadota</taxon>
        <taxon>Gammaproteobacteria</taxon>
        <taxon>Cellvibrionales</taxon>
        <taxon>Halieaceae</taxon>
        <taxon>Seongchinamella</taxon>
    </lineage>
</organism>
<dbReference type="RefSeq" id="WP_133214024.1">
    <property type="nucleotide sequence ID" value="NZ_SMSE01000003.1"/>
</dbReference>
<reference evidence="1 2" key="1">
    <citation type="submission" date="2019-03" db="EMBL/GenBank/DDBJ databases">
        <title>Seongchinamella monodicae gen. nov., sp. nov., a novel member of the Gammaproteobacteria isolated from a tidal mudflat of beach.</title>
        <authorList>
            <person name="Yang H.G."/>
            <person name="Kang J.W."/>
            <person name="Lee S.D."/>
        </authorList>
    </citation>
    <scope>NUCLEOTIDE SEQUENCE [LARGE SCALE GENOMIC DNA]</scope>
    <source>
        <strain evidence="1 2">GH4-78</strain>
    </source>
</reference>
<protein>
    <recommendedName>
        <fullName evidence="3">Carboxymuconolactone decarboxylase-like domain-containing protein</fullName>
    </recommendedName>
</protein>
<keyword evidence="2" id="KW-1185">Reference proteome</keyword>
<dbReference type="AlphaFoldDB" id="A0A4R5LQK4"/>
<gene>
    <name evidence="1" type="ORF">E2F43_14910</name>
</gene>
<dbReference type="InterPro" id="IPR029032">
    <property type="entry name" value="AhpD-like"/>
</dbReference>
<evidence type="ECO:0000313" key="2">
    <source>
        <dbReference type="Proteomes" id="UP000295554"/>
    </source>
</evidence>
<sequence length="369" mass="40726">MLPAKIRYWLFDTLSVQTMRYVTAVKTREAEGQTREVYKMIREDFFKNGSLTSRSRVPGMMAAIWTVGREAMLVPDKVDRTTKDAISAVLSQINDCPYCEDMLISLVHAGGEHDAAMEIFAASKFDQPDNLLRRRLEWVATLATSCGEPLPETPFSEEQLPEVIGTLMGMSDINRFSHVVMTGSPVSAPFGLRSIKALALRLFGSELEVTRQVELEPGRALPLLPEAELPSDMEWARPNPRVADAVARYAAAIETEGAKEISAPVRSAVTASLKRWNGETMPLDGRWIDEDIESLSGEDRAIARLAIVLAKASYRVTDDMVRDVLGDSADEERFIRILAWSSSAAARRFAEIIVSKIETGNCGSQAVAA</sequence>
<name>A0A4R5LQK4_9GAMM</name>